<dbReference type="AlphaFoldDB" id="A0A418Y8T1"/>
<evidence type="ECO:0000313" key="2">
    <source>
        <dbReference type="EMBL" id="RJG34777.1"/>
    </source>
</evidence>
<name>A0A418Y8T1_9GAMM</name>
<keyword evidence="3" id="KW-1185">Reference proteome</keyword>
<feature type="domain" description="ABC transporter" evidence="1">
    <location>
        <begin position="24"/>
        <end position="94"/>
    </location>
</feature>
<reference evidence="2 3" key="2">
    <citation type="submission" date="2019-01" db="EMBL/GenBank/DDBJ databases">
        <title>Motilimonas pumilus sp. nov., isolated from the gut of sea cucumber (Apostichopus japonicus).</title>
        <authorList>
            <person name="Wang F.-Q."/>
            <person name="Ren L.-H."/>
            <person name="Lin Y.-W."/>
            <person name="Sun G.-H."/>
            <person name="Du Z.-J."/>
            <person name="Zhao J.-X."/>
            <person name="Liu X.-J."/>
            <person name="Liu L.-J."/>
        </authorList>
    </citation>
    <scope>NUCLEOTIDE SEQUENCE [LARGE SCALE GENOMIC DNA]</scope>
    <source>
        <strain evidence="2 3">PLHSC7-2</strain>
    </source>
</reference>
<dbReference type="PANTHER" id="PTHR43858">
    <property type="entry name" value="ENERGY-DEPENDENT TRANSLATIONAL THROTTLE PROTEIN ETTA"/>
    <property type="match status" value="1"/>
</dbReference>
<dbReference type="InterPro" id="IPR022374">
    <property type="entry name" value="EttA"/>
</dbReference>
<reference evidence="2 3" key="1">
    <citation type="submission" date="2018-09" db="EMBL/GenBank/DDBJ databases">
        <authorList>
            <person name="Wang F."/>
        </authorList>
    </citation>
    <scope>NUCLEOTIDE SEQUENCE [LARGE SCALE GENOMIC DNA]</scope>
    <source>
        <strain evidence="2 3">PLHSC7-2</strain>
    </source>
</reference>
<dbReference type="GO" id="GO:0016887">
    <property type="term" value="F:ATP hydrolysis activity"/>
    <property type="evidence" value="ECO:0007669"/>
    <property type="project" value="InterPro"/>
</dbReference>
<keyword evidence="2" id="KW-0547">Nucleotide-binding</keyword>
<dbReference type="GO" id="GO:0045900">
    <property type="term" value="P:negative regulation of translational elongation"/>
    <property type="evidence" value="ECO:0007669"/>
    <property type="project" value="InterPro"/>
</dbReference>
<accession>A0A418Y8T1</accession>
<proteinExistence type="predicted"/>
<sequence>MAAQYAFVMKDMTKTFPGAPKPVLNNINLQFYQGAKIGIVGPNGAGKSTLMKIMAGIDKDFSGEAWPGEYITVGYLPQEPQLDPTKNVLENVKDGAREVAD</sequence>
<dbReference type="GO" id="GO:0005524">
    <property type="term" value="F:ATP binding"/>
    <property type="evidence" value="ECO:0007669"/>
    <property type="project" value="UniProtKB-KW"/>
</dbReference>
<dbReference type="InterPro" id="IPR027417">
    <property type="entry name" value="P-loop_NTPase"/>
</dbReference>
<dbReference type="Proteomes" id="UP000283255">
    <property type="component" value="Unassembled WGS sequence"/>
</dbReference>
<organism evidence="2 3">
    <name type="scientific">Motilimonas pumila</name>
    <dbReference type="NCBI Taxonomy" id="2303987"/>
    <lineage>
        <taxon>Bacteria</taxon>
        <taxon>Pseudomonadati</taxon>
        <taxon>Pseudomonadota</taxon>
        <taxon>Gammaproteobacteria</taxon>
        <taxon>Alteromonadales</taxon>
        <taxon>Alteromonadales genera incertae sedis</taxon>
        <taxon>Motilimonas</taxon>
    </lineage>
</organism>
<protein>
    <submittedName>
        <fullName evidence="2">ATP-binding cassette domain-containing protein</fullName>
    </submittedName>
</protein>
<dbReference type="Gene3D" id="3.40.50.300">
    <property type="entry name" value="P-loop containing nucleotide triphosphate hydrolases"/>
    <property type="match status" value="1"/>
</dbReference>
<dbReference type="InterPro" id="IPR003439">
    <property type="entry name" value="ABC_transporter-like_ATP-bd"/>
</dbReference>
<dbReference type="PANTHER" id="PTHR43858:SF1">
    <property type="entry name" value="ABC TRANSPORTER-RELATED PROTEIN"/>
    <property type="match status" value="1"/>
</dbReference>
<evidence type="ECO:0000313" key="3">
    <source>
        <dbReference type="Proteomes" id="UP000283255"/>
    </source>
</evidence>
<feature type="non-terminal residue" evidence="2">
    <location>
        <position position="101"/>
    </location>
</feature>
<dbReference type="OrthoDB" id="5292475at2"/>
<evidence type="ECO:0000259" key="1">
    <source>
        <dbReference type="Pfam" id="PF00005"/>
    </source>
</evidence>
<keyword evidence="2" id="KW-0067">ATP-binding</keyword>
<dbReference type="EMBL" id="QZCH01000171">
    <property type="protein sequence ID" value="RJG34777.1"/>
    <property type="molecule type" value="Genomic_DNA"/>
</dbReference>
<gene>
    <name evidence="2" type="ORF">D1Z90_21085</name>
</gene>
<comment type="caution">
    <text evidence="2">The sequence shown here is derived from an EMBL/GenBank/DDBJ whole genome shotgun (WGS) entry which is preliminary data.</text>
</comment>
<dbReference type="Pfam" id="PF00005">
    <property type="entry name" value="ABC_tran"/>
    <property type="match status" value="1"/>
</dbReference>
<dbReference type="SUPFAM" id="SSF52540">
    <property type="entry name" value="P-loop containing nucleoside triphosphate hydrolases"/>
    <property type="match status" value="1"/>
</dbReference>
<dbReference type="RefSeq" id="WP_119912685.1">
    <property type="nucleotide sequence ID" value="NZ_QZCH01000171.1"/>
</dbReference>